<accession>A0ABT9I437</accession>
<proteinExistence type="predicted"/>
<comment type="caution">
    <text evidence="1">The sequence shown here is derived from an EMBL/GenBank/DDBJ whole genome shotgun (WGS) entry which is preliminary data.</text>
</comment>
<protein>
    <recommendedName>
        <fullName evidence="3">Biopolymer transport protein ExbD/TolR</fullName>
    </recommendedName>
</protein>
<reference evidence="1 2" key="1">
    <citation type="submission" date="2022-11" db="EMBL/GenBank/DDBJ databases">
        <title>Viruses from the air-sea interface of a natural surface slick.</title>
        <authorList>
            <person name="Rahlff J."/>
            <person name="Holmfeldt K."/>
        </authorList>
    </citation>
    <scope>NUCLEOTIDE SEQUENCE [LARGE SCALE GENOMIC DNA]</scope>
    <source>
        <strain evidence="1 2">SMS4</strain>
    </source>
</reference>
<evidence type="ECO:0000313" key="2">
    <source>
        <dbReference type="Proteomes" id="UP001231109"/>
    </source>
</evidence>
<keyword evidence="2" id="KW-1185">Reference proteome</keyword>
<sequence length="127" mass="14245">MDFSKHSYVDLALMLLVAFVLMLPRSSDSHEDVAIPTQSGAICKCSPRYDLTLHDDETVTFVRTNQSFSVSDEKAITDYLYGPFMNFSPVYGVITVRANENVSFRTLFTLTAHLKNSGAEIVAWSRL</sequence>
<dbReference type="RefSeq" id="WP_305977325.1">
    <property type="nucleotide sequence ID" value="NZ_JAPJDZ010000105.1"/>
</dbReference>
<name>A0ABT9I437_9GAMM</name>
<evidence type="ECO:0008006" key="3">
    <source>
        <dbReference type="Google" id="ProtNLM"/>
    </source>
</evidence>
<organism evidence="1 2">
    <name type="scientific">Rheinheimera baltica</name>
    <dbReference type="NCBI Taxonomy" id="67576"/>
    <lineage>
        <taxon>Bacteria</taxon>
        <taxon>Pseudomonadati</taxon>
        <taxon>Pseudomonadota</taxon>
        <taxon>Gammaproteobacteria</taxon>
        <taxon>Chromatiales</taxon>
        <taxon>Chromatiaceae</taxon>
        <taxon>Rheinheimera</taxon>
    </lineage>
</organism>
<gene>
    <name evidence="1" type="ORF">ORJ04_19630</name>
</gene>
<dbReference type="EMBL" id="JAPJDZ010000105">
    <property type="protein sequence ID" value="MDP5138162.1"/>
    <property type="molecule type" value="Genomic_DNA"/>
</dbReference>
<dbReference type="Proteomes" id="UP001231109">
    <property type="component" value="Unassembled WGS sequence"/>
</dbReference>
<evidence type="ECO:0000313" key="1">
    <source>
        <dbReference type="EMBL" id="MDP5138162.1"/>
    </source>
</evidence>